<dbReference type="FunFam" id="1.20.1260.100:FF:000001">
    <property type="entry name" value="translocator protein 2"/>
    <property type="match status" value="1"/>
</dbReference>
<dbReference type="Pfam" id="PF03073">
    <property type="entry name" value="TspO_MBR"/>
    <property type="match status" value="1"/>
</dbReference>
<comment type="subcellular location">
    <subcellularLocation>
        <location evidence="1">Membrane</location>
        <topology evidence="1">Multi-pass membrane protein</topology>
    </subcellularLocation>
</comment>
<sequence length="150" mass="16543">MRKIFTYLIFLFVVVGLGILSGLSNMPGEWYQQLAKPFFNPPAWVFAPVWTILYVLIAIAGARIWLVAPASFAMQAWFAQMVLNLAWSPAFFGLQAPGLALLVIIALLVAVAGFVWKAGAIDRPARLLFLPYLAWVGFATLLNAAIFLLN</sequence>
<comment type="caution">
    <text evidence="7">The sequence shown here is derived from an EMBL/GenBank/DDBJ whole genome shotgun (WGS) entry which is preliminary data.</text>
</comment>
<dbReference type="Proteomes" id="UP000541470">
    <property type="component" value="Unassembled WGS sequence"/>
</dbReference>
<evidence type="ECO:0000313" key="7">
    <source>
        <dbReference type="EMBL" id="NML75169.1"/>
    </source>
</evidence>
<dbReference type="GO" id="GO:0016020">
    <property type="term" value="C:membrane"/>
    <property type="evidence" value="ECO:0007669"/>
    <property type="project" value="UniProtKB-SubCell"/>
</dbReference>
<feature type="transmembrane region" description="Helical" evidence="6">
    <location>
        <begin position="98"/>
        <end position="116"/>
    </location>
</feature>
<evidence type="ECO:0000256" key="6">
    <source>
        <dbReference type="SAM" id="Phobius"/>
    </source>
</evidence>
<dbReference type="InterPro" id="IPR004307">
    <property type="entry name" value="TspO_MBR"/>
</dbReference>
<keyword evidence="3 6" id="KW-0812">Transmembrane</keyword>
<feature type="transmembrane region" description="Helical" evidence="6">
    <location>
        <begin position="128"/>
        <end position="149"/>
    </location>
</feature>
<evidence type="ECO:0000256" key="2">
    <source>
        <dbReference type="ARBA" id="ARBA00007524"/>
    </source>
</evidence>
<comment type="similarity">
    <text evidence="2">Belongs to the TspO/BZRP family.</text>
</comment>
<feature type="transmembrane region" description="Helical" evidence="6">
    <location>
        <begin position="5"/>
        <end position="23"/>
    </location>
</feature>
<keyword evidence="8" id="KW-1185">Reference proteome</keyword>
<dbReference type="Gene3D" id="1.20.1260.100">
    <property type="entry name" value="TspO/MBR protein"/>
    <property type="match status" value="1"/>
</dbReference>
<evidence type="ECO:0000313" key="8">
    <source>
        <dbReference type="Proteomes" id="UP000541470"/>
    </source>
</evidence>
<evidence type="ECO:0000256" key="4">
    <source>
        <dbReference type="ARBA" id="ARBA00022989"/>
    </source>
</evidence>
<evidence type="ECO:0000256" key="1">
    <source>
        <dbReference type="ARBA" id="ARBA00004141"/>
    </source>
</evidence>
<reference evidence="7 8" key="1">
    <citation type="submission" date="2020-04" db="EMBL/GenBank/DDBJ databases">
        <title>Rhizobium sp. S-51 isolated from soil.</title>
        <authorList>
            <person name="Dahal R.H."/>
        </authorList>
    </citation>
    <scope>NUCLEOTIDE SEQUENCE [LARGE SCALE GENOMIC DNA]</scope>
    <source>
        <strain evidence="7 8">S-51</strain>
    </source>
</reference>
<protein>
    <submittedName>
        <fullName evidence="7">Tryptophan-rich sensory protein</fullName>
    </submittedName>
</protein>
<dbReference type="PIRSF" id="PIRSF005859">
    <property type="entry name" value="PBR"/>
    <property type="match status" value="1"/>
</dbReference>
<organism evidence="7 8">
    <name type="scientific">Rhizobium terricola</name>
    <dbReference type="NCBI Taxonomy" id="2728849"/>
    <lineage>
        <taxon>Bacteria</taxon>
        <taxon>Pseudomonadati</taxon>
        <taxon>Pseudomonadota</taxon>
        <taxon>Alphaproteobacteria</taxon>
        <taxon>Hyphomicrobiales</taxon>
        <taxon>Rhizobiaceae</taxon>
        <taxon>Rhizobium/Agrobacterium group</taxon>
        <taxon>Rhizobium</taxon>
    </lineage>
</organism>
<accession>A0A7Y0AX99</accession>
<proteinExistence type="inferred from homology"/>
<name>A0A7Y0AX99_9HYPH</name>
<dbReference type="InterPro" id="IPR038330">
    <property type="entry name" value="TspO/MBR-related_sf"/>
</dbReference>
<dbReference type="EMBL" id="JABBGK010000002">
    <property type="protein sequence ID" value="NML75169.1"/>
    <property type="molecule type" value="Genomic_DNA"/>
</dbReference>
<dbReference type="GO" id="GO:0033013">
    <property type="term" value="P:tetrapyrrole metabolic process"/>
    <property type="evidence" value="ECO:0007669"/>
    <property type="project" value="UniProtKB-ARBA"/>
</dbReference>
<feature type="transmembrane region" description="Helical" evidence="6">
    <location>
        <begin position="43"/>
        <end position="65"/>
    </location>
</feature>
<dbReference type="RefSeq" id="WP_169592904.1">
    <property type="nucleotide sequence ID" value="NZ_JABBGK010000002.1"/>
</dbReference>
<dbReference type="PANTHER" id="PTHR10057:SF0">
    <property type="entry name" value="TRANSLOCATOR PROTEIN"/>
    <property type="match status" value="1"/>
</dbReference>
<evidence type="ECO:0000256" key="5">
    <source>
        <dbReference type="ARBA" id="ARBA00023136"/>
    </source>
</evidence>
<keyword evidence="4 6" id="KW-1133">Transmembrane helix</keyword>
<dbReference type="PANTHER" id="PTHR10057">
    <property type="entry name" value="PERIPHERAL-TYPE BENZODIAZEPINE RECEPTOR"/>
    <property type="match status" value="1"/>
</dbReference>
<evidence type="ECO:0000256" key="3">
    <source>
        <dbReference type="ARBA" id="ARBA00022692"/>
    </source>
</evidence>
<dbReference type="CDD" id="cd15904">
    <property type="entry name" value="TSPO_MBR"/>
    <property type="match status" value="1"/>
</dbReference>
<keyword evidence="5 6" id="KW-0472">Membrane</keyword>
<gene>
    <name evidence="7" type="ORF">HHL25_13635</name>
</gene>
<dbReference type="AlphaFoldDB" id="A0A7Y0AX99"/>